<evidence type="ECO:0000256" key="3">
    <source>
        <dbReference type="ARBA" id="ARBA00024363"/>
    </source>
</evidence>
<dbReference type="GO" id="GO:0034040">
    <property type="term" value="F:ATPase-coupled lipid transmembrane transporter activity"/>
    <property type="evidence" value="ECO:0007669"/>
    <property type="project" value="TreeGrafter"/>
</dbReference>
<dbReference type="STRING" id="1314674.A0A0D7B8L8"/>
<reference evidence="5 6" key="1">
    <citation type="journal article" date="2015" name="Fungal Genet. Biol.">
        <title>Evolution of novel wood decay mechanisms in Agaricales revealed by the genome sequences of Fistulina hepatica and Cylindrobasidium torrendii.</title>
        <authorList>
            <person name="Floudas D."/>
            <person name="Held B.W."/>
            <person name="Riley R."/>
            <person name="Nagy L.G."/>
            <person name="Koehler G."/>
            <person name="Ransdell A.S."/>
            <person name="Younus H."/>
            <person name="Chow J."/>
            <person name="Chiniquy J."/>
            <person name="Lipzen A."/>
            <person name="Tritt A."/>
            <person name="Sun H."/>
            <person name="Haridas S."/>
            <person name="LaButti K."/>
            <person name="Ohm R.A."/>
            <person name="Kues U."/>
            <person name="Blanchette R.A."/>
            <person name="Grigoriev I.V."/>
            <person name="Minto R.E."/>
            <person name="Hibbett D.S."/>
        </authorList>
    </citation>
    <scope>NUCLEOTIDE SEQUENCE [LARGE SCALE GENOMIC DNA]</scope>
    <source>
        <strain evidence="5 6">FP15055 ss-10</strain>
    </source>
</reference>
<protein>
    <submittedName>
        <fullName evidence="5">p-loop containing nucleoside triphosphate hydrolase protein</fullName>
    </submittedName>
</protein>
<evidence type="ECO:0000313" key="5">
    <source>
        <dbReference type="EMBL" id="KIY66524.1"/>
    </source>
</evidence>
<organism evidence="5 6">
    <name type="scientific">Cylindrobasidium torrendii FP15055 ss-10</name>
    <dbReference type="NCBI Taxonomy" id="1314674"/>
    <lineage>
        <taxon>Eukaryota</taxon>
        <taxon>Fungi</taxon>
        <taxon>Dikarya</taxon>
        <taxon>Basidiomycota</taxon>
        <taxon>Agaricomycotina</taxon>
        <taxon>Agaricomycetes</taxon>
        <taxon>Agaricomycetidae</taxon>
        <taxon>Agaricales</taxon>
        <taxon>Marasmiineae</taxon>
        <taxon>Physalacriaceae</taxon>
        <taxon>Cylindrobasidium</taxon>
    </lineage>
</organism>
<evidence type="ECO:0000313" key="6">
    <source>
        <dbReference type="Proteomes" id="UP000054007"/>
    </source>
</evidence>
<dbReference type="PANTHER" id="PTHR24221">
    <property type="entry name" value="ATP-BINDING CASSETTE SUB-FAMILY B"/>
    <property type="match status" value="1"/>
</dbReference>
<dbReference type="PROSITE" id="PS50893">
    <property type="entry name" value="ABC_TRANSPORTER_2"/>
    <property type="match status" value="1"/>
</dbReference>
<comment type="similarity">
    <text evidence="3">Belongs to the ABC transporter superfamily. ABCB family. Heavy Metal importer (TC 3.A.1.210) subfamily.</text>
</comment>
<keyword evidence="1" id="KW-0547">Nucleotide-binding</keyword>
<evidence type="ECO:0000259" key="4">
    <source>
        <dbReference type="PROSITE" id="PS50893"/>
    </source>
</evidence>
<dbReference type="OrthoDB" id="6500128at2759"/>
<dbReference type="GO" id="GO:0005524">
    <property type="term" value="F:ATP binding"/>
    <property type="evidence" value="ECO:0007669"/>
    <property type="project" value="UniProtKB-KW"/>
</dbReference>
<dbReference type="PANTHER" id="PTHR24221:SF654">
    <property type="entry name" value="ATP-BINDING CASSETTE SUB-FAMILY B MEMBER 6"/>
    <property type="match status" value="1"/>
</dbReference>
<dbReference type="InterPro" id="IPR027417">
    <property type="entry name" value="P-loop_NTPase"/>
</dbReference>
<dbReference type="Proteomes" id="UP000054007">
    <property type="component" value="Unassembled WGS sequence"/>
</dbReference>
<dbReference type="Pfam" id="PF00005">
    <property type="entry name" value="ABC_tran"/>
    <property type="match status" value="1"/>
</dbReference>
<accession>A0A0D7B8L8</accession>
<dbReference type="SMART" id="SM00382">
    <property type="entry name" value="AAA"/>
    <property type="match status" value="1"/>
</dbReference>
<dbReference type="InterPro" id="IPR003593">
    <property type="entry name" value="AAA+_ATPase"/>
</dbReference>
<dbReference type="InterPro" id="IPR003439">
    <property type="entry name" value="ABC_transporter-like_ATP-bd"/>
</dbReference>
<proteinExistence type="inferred from homology"/>
<sequence>MASSNDIAISRMDLGVWHVAYVKDVGILRFFQSIPRAVKGVPTLARFFGDIYRINRGLTAAYVFSQIFKGLSPAIKAYFEHKLIREVEKALVTRQAGSWGIVHAVVSRVLCFVALSAVETFVSYIVPRLRIGIRRHFQLMILKAQMSMDLKAAQDPQNAVQVNGSDAWYSFVEVTDFALTDITTLVSNFALILQSTRSSTANHRLMTLCIARSIFSLLSTSRYWKYPHIYYSRNQAYLRLCALERMTEEPAQLIQNGLGPYVVEEFDKAQTALTGICDDGPRGQENDRPRLFENISNSLLADIPMLYSAYLALNEPWSLSIAQFAVMQRSAASFSESIEEILSTVDTFQTRLQQIDEIYKVGTIVGGMADGERPYPDEEHEKSVGMSIEARNLCFSYPSDATINPTLENVSFSIQAGQVVVIVGANGSGKSTLINLLTRAYDPSSGPESLLVDGHPMSDYRLDDLRKATAILSQDHEIYPLSVRENVGLGYVEKCHDVELIQRAIDLGGARHYVEKLQDGLEAQLDYYDESSCMDLSDDEHPLRVELTSLPSGASHSGGEKQRIVAARTFMKFMSGRTKLVAVDEPTSALDPEGEQMLFENLLRTREGKTMVFVTHRFGPLTREADLIMCMKDGKLLESGRHTELMALNGEYAKLYNMQASAFIEPAQHDDSDSSEE</sequence>
<evidence type="ECO:0000256" key="2">
    <source>
        <dbReference type="ARBA" id="ARBA00022840"/>
    </source>
</evidence>
<name>A0A0D7B8L8_9AGAR</name>
<keyword evidence="5" id="KW-0378">Hydrolase</keyword>
<dbReference type="GO" id="GO:0016887">
    <property type="term" value="F:ATP hydrolysis activity"/>
    <property type="evidence" value="ECO:0007669"/>
    <property type="project" value="InterPro"/>
</dbReference>
<dbReference type="InterPro" id="IPR039421">
    <property type="entry name" value="Type_1_exporter"/>
</dbReference>
<feature type="domain" description="ABC transporter" evidence="4">
    <location>
        <begin position="388"/>
        <end position="658"/>
    </location>
</feature>
<dbReference type="Gene3D" id="3.40.50.300">
    <property type="entry name" value="P-loop containing nucleotide triphosphate hydrolases"/>
    <property type="match status" value="1"/>
</dbReference>
<evidence type="ECO:0000256" key="1">
    <source>
        <dbReference type="ARBA" id="ARBA00022741"/>
    </source>
</evidence>
<dbReference type="SUPFAM" id="SSF52540">
    <property type="entry name" value="P-loop containing nucleoside triphosphate hydrolases"/>
    <property type="match status" value="1"/>
</dbReference>
<dbReference type="EMBL" id="KN880551">
    <property type="protein sequence ID" value="KIY66524.1"/>
    <property type="molecule type" value="Genomic_DNA"/>
</dbReference>
<gene>
    <name evidence="5" type="ORF">CYLTODRAFT_398551</name>
</gene>
<keyword evidence="2" id="KW-0067">ATP-binding</keyword>
<dbReference type="AlphaFoldDB" id="A0A0D7B8L8"/>
<keyword evidence="6" id="KW-1185">Reference proteome</keyword>